<sequence>MEGRWQANQESDTIESGIHVSSQDGLFAEDRAATEKTLEVHIVILSTPQLGSARIVCKEFLPATALFYHAAVAAPALCRCHYVATLALCNHAVVATATLYSPAAIAVSPHVHSAATPPSPHLHSAATPPSQHLHSTAAPPSPPLHSTAVPPLPPLLLHSVATSPSLPLQRGSKIIGMQKEHNNEANMHASINLDMERLLKNIGILKSTNHDQTTNAIGGRIQSGDSLRKIWRRAANRRWGGGPPPHRGCGTNVAARILQ</sequence>
<name>A0A6G1C590_9ORYZ</name>
<dbReference type="Proteomes" id="UP000479710">
    <property type="component" value="Unassembled WGS sequence"/>
</dbReference>
<evidence type="ECO:0000256" key="1">
    <source>
        <dbReference type="SAM" id="MobiDB-lite"/>
    </source>
</evidence>
<keyword evidence="3" id="KW-1185">Reference proteome</keyword>
<comment type="caution">
    <text evidence="2">The sequence shown here is derived from an EMBL/GenBank/DDBJ whole genome shotgun (WGS) entry which is preliminary data.</text>
</comment>
<feature type="region of interest" description="Disordered" evidence="1">
    <location>
        <begin position="111"/>
        <end position="149"/>
    </location>
</feature>
<dbReference type="AlphaFoldDB" id="A0A6G1C590"/>
<gene>
    <name evidence="2" type="ORF">E2562_002011</name>
</gene>
<accession>A0A6G1C590</accession>
<organism evidence="2 3">
    <name type="scientific">Oryza meyeriana var. granulata</name>
    <dbReference type="NCBI Taxonomy" id="110450"/>
    <lineage>
        <taxon>Eukaryota</taxon>
        <taxon>Viridiplantae</taxon>
        <taxon>Streptophyta</taxon>
        <taxon>Embryophyta</taxon>
        <taxon>Tracheophyta</taxon>
        <taxon>Spermatophyta</taxon>
        <taxon>Magnoliopsida</taxon>
        <taxon>Liliopsida</taxon>
        <taxon>Poales</taxon>
        <taxon>Poaceae</taxon>
        <taxon>BOP clade</taxon>
        <taxon>Oryzoideae</taxon>
        <taxon>Oryzeae</taxon>
        <taxon>Oryzinae</taxon>
        <taxon>Oryza</taxon>
        <taxon>Oryza meyeriana</taxon>
    </lineage>
</organism>
<evidence type="ECO:0000313" key="3">
    <source>
        <dbReference type="Proteomes" id="UP000479710"/>
    </source>
</evidence>
<reference evidence="2 3" key="1">
    <citation type="submission" date="2019-11" db="EMBL/GenBank/DDBJ databases">
        <title>Whole genome sequence of Oryza granulata.</title>
        <authorList>
            <person name="Li W."/>
        </authorList>
    </citation>
    <scope>NUCLEOTIDE SEQUENCE [LARGE SCALE GENOMIC DNA]</scope>
    <source>
        <strain evidence="3">cv. Menghai</strain>
        <tissue evidence="2">Leaf</tissue>
    </source>
</reference>
<evidence type="ECO:0000313" key="2">
    <source>
        <dbReference type="EMBL" id="KAF0894723.1"/>
    </source>
</evidence>
<dbReference type="EMBL" id="SPHZ02000010">
    <property type="protein sequence ID" value="KAF0894723.1"/>
    <property type="molecule type" value="Genomic_DNA"/>
</dbReference>
<proteinExistence type="predicted"/>
<protein>
    <submittedName>
        <fullName evidence="2">Uncharacterized protein</fullName>
    </submittedName>
</protein>